<dbReference type="SUPFAM" id="SSF52540">
    <property type="entry name" value="P-loop containing nucleoside triphosphate hydrolases"/>
    <property type="match status" value="2"/>
</dbReference>
<evidence type="ECO:0000256" key="3">
    <source>
        <dbReference type="SAM" id="Coils"/>
    </source>
</evidence>
<evidence type="ECO:0000259" key="4">
    <source>
        <dbReference type="PROSITE" id="PS50893"/>
    </source>
</evidence>
<feature type="domain" description="ABC transporter" evidence="4">
    <location>
        <begin position="334"/>
        <end position="547"/>
    </location>
</feature>
<evidence type="ECO:0000313" key="6">
    <source>
        <dbReference type="Proteomes" id="UP001597041"/>
    </source>
</evidence>
<dbReference type="Gene3D" id="3.40.50.300">
    <property type="entry name" value="P-loop containing nucleotide triphosphate hydrolases"/>
    <property type="match status" value="2"/>
</dbReference>
<dbReference type="Pfam" id="PF12848">
    <property type="entry name" value="ABC_tran_Xtn"/>
    <property type="match status" value="1"/>
</dbReference>
<gene>
    <name evidence="5" type="primary">abc-f</name>
    <name evidence="5" type="ORF">ACFQ19_03160</name>
</gene>
<feature type="domain" description="ABC transporter" evidence="4">
    <location>
        <begin position="3"/>
        <end position="258"/>
    </location>
</feature>
<reference evidence="6" key="1">
    <citation type="journal article" date="2019" name="Int. J. Syst. Evol. Microbiol.">
        <title>The Global Catalogue of Microorganisms (GCM) 10K type strain sequencing project: providing services to taxonomists for standard genome sequencing and annotation.</title>
        <authorList>
            <consortium name="The Broad Institute Genomics Platform"/>
            <consortium name="The Broad Institute Genome Sequencing Center for Infectious Disease"/>
            <person name="Wu L."/>
            <person name="Ma J."/>
        </authorList>
    </citation>
    <scope>NUCLEOTIDE SEQUENCE [LARGE SCALE GENOMIC DNA]</scope>
    <source>
        <strain evidence="6">CCUG 56608</strain>
    </source>
</reference>
<evidence type="ECO:0000256" key="2">
    <source>
        <dbReference type="ARBA" id="ARBA00022840"/>
    </source>
</evidence>
<dbReference type="PANTHER" id="PTHR42855:SF2">
    <property type="entry name" value="DRUG RESISTANCE ABC TRANSPORTER,ATP-BINDING PROTEIN"/>
    <property type="match status" value="1"/>
</dbReference>
<feature type="coiled-coil region" evidence="3">
    <location>
        <begin position="575"/>
        <end position="625"/>
    </location>
</feature>
<feature type="coiled-coil region" evidence="3">
    <location>
        <begin position="247"/>
        <end position="309"/>
    </location>
</feature>
<proteinExistence type="predicted"/>
<dbReference type="EMBL" id="JBHTKK010000002">
    <property type="protein sequence ID" value="MFD1065015.1"/>
    <property type="molecule type" value="Genomic_DNA"/>
</dbReference>
<evidence type="ECO:0000313" key="5">
    <source>
        <dbReference type="EMBL" id="MFD1065015.1"/>
    </source>
</evidence>
<comment type="caution">
    <text evidence="5">The sequence shown here is derived from an EMBL/GenBank/DDBJ whole genome shotgun (WGS) entry which is preliminary data.</text>
</comment>
<dbReference type="Proteomes" id="UP001597041">
    <property type="component" value="Unassembled WGS sequence"/>
</dbReference>
<dbReference type="Pfam" id="PF00005">
    <property type="entry name" value="ABC_tran"/>
    <property type="match status" value="2"/>
</dbReference>
<accession>A0ABW3NEW4</accession>
<organism evidence="5 6">
    <name type="scientific">Oceanobacillus locisalsi</name>
    <dbReference type="NCBI Taxonomy" id="546107"/>
    <lineage>
        <taxon>Bacteria</taxon>
        <taxon>Bacillati</taxon>
        <taxon>Bacillota</taxon>
        <taxon>Bacilli</taxon>
        <taxon>Bacillales</taxon>
        <taxon>Bacillaceae</taxon>
        <taxon>Oceanobacillus</taxon>
    </lineage>
</organism>
<sequence length="635" mass="73574">MICQLNHVKKMYGGNIIFEDLSMEVKETERIGIVGRNGGGKTTLLRLMAGITKQDEGNIHWKKETTVGYLEQIPDPGEGMHVFDVLKQSNEEIIALEKQMENLEQMMQHPVSEQEMMKSVKAYGEAQERFTVLGGYELDANIKRIATGLHIHGLLQMPFDQISGGEKTKVGLAKILLQNPDLLLLDEPTNHLDLQAVEWLGEFLNTYEGTVVVISHDRYFLDEVVERILDLEDGELAVYHTNFSGYVKEKEERLLREFQEYEEQQKKIKKMKEAIKRLKEWANRANPPNEGLHKRAKNMERALERMEKIDKPELNRKKMQMDLESSDRSGKDVVMMTDVRKQFGKKLLFEHVTMHVRYQDRVAIIGENGTGKSTLIQLMLGNLVPDQGEVIIGSNVKAGYLSQHVFHDIDPDQTVLETFREVISVTEGKARQVLAKFLFYGEHVFRKVTQLSGGEKMRLRLAQLMHQDINTFILDEPTNHLDIDSREVLEEALSEFAGSLIAVSHDRYFLDRQFDYLYWIENKQITKYLGNYSWAKEKRKEQLSEKQEESAVFHKKTGNHSKKSYRTIEKPSIIIEKLEKQIEAIESEMYAIDLEMAETIDIEALQHLQKQKAYQEEERQKAYEKLLVLENKAKK</sequence>
<keyword evidence="2" id="KW-0067">ATP-binding</keyword>
<dbReference type="InterPro" id="IPR017871">
    <property type="entry name" value="ABC_transporter-like_CS"/>
</dbReference>
<dbReference type="InterPro" id="IPR032781">
    <property type="entry name" value="ABC_tran_Xtn"/>
</dbReference>
<dbReference type="NCBIfam" id="NF000355">
    <property type="entry name" value="ribo_prot_ABC_F"/>
    <property type="match status" value="1"/>
</dbReference>
<keyword evidence="6" id="KW-1185">Reference proteome</keyword>
<dbReference type="CDD" id="cd03221">
    <property type="entry name" value="ABCF_EF-3"/>
    <property type="match status" value="2"/>
</dbReference>
<keyword evidence="1" id="KW-0547">Nucleotide-binding</keyword>
<evidence type="ECO:0000256" key="1">
    <source>
        <dbReference type="ARBA" id="ARBA00022741"/>
    </source>
</evidence>
<dbReference type="PROSITE" id="PS00211">
    <property type="entry name" value="ABC_TRANSPORTER_1"/>
    <property type="match status" value="2"/>
</dbReference>
<dbReference type="InterPro" id="IPR027417">
    <property type="entry name" value="P-loop_NTPase"/>
</dbReference>
<dbReference type="SMART" id="SM00382">
    <property type="entry name" value="AAA"/>
    <property type="match status" value="2"/>
</dbReference>
<dbReference type="InterPro" id="IPR003593">
    <property type="entry name" value="AAA+_ATPase"/>
</dbReference>
<name>A0ABW3NEW4_9BACI</name>
<protein>
    <submittedName>
        <fullName evidence="5">Ribosomal protection-like ABC-F family protein</fullName>
    </submittedName>
</protein>
<dbReference type="InterPro" id="IPR003439">
    <property type="entry name" value="ABC_transporter-like_ATP-bd"/>
</dbReference>
<dbReference type="PROSITE" id="PS50893">
    <property type="entry name" value="ABC_TRANSPORTER_2"/>
    <property type="match status" value="2"/>
</dbReference>
<dbReference type="RefSeq" id="WP_379590547.1">
    <property type="nucleotide sequence ID" value="NZ_JBHTKK010000002.1"/>
</dbReference>
<dbReference type="PANTHER" id="PTHR42855">
    <property type="entry name" value="ABC TRANSPORTER ATP-BINDING SUBUNIT"/>
    <property type="match status" value="1"/>
</dbReference>
<keyword evidence="3" id="KW-0175">Coiled coil</keyword>
<dbReference type="InterPro" id="IPR051309">
    <property type="entry name" value="ABCF_ATPase"/>
</dbReference>